<evidence type="ECO:0000313" key="7">
    <source>
        <dbReference type="EMBL" id="CEL64399.1"/>
    </source>
</evidence>
<reference evidence="7" key="1">
    <citation type="journal article" date="2015" name="PLoS ONE">
        <title>Comprehensive Evaluation of Toxoplasma gondii VEG and Neospora caninum LIV Genomes with Tachyzoite Stage Transcriptome and Proteome Defines Novel Transcript Features.</title>
        <authorList>
            <person name="Ramaprasad A."/>
            <person name="Mourier T."/>
            <person name="Naeem R."/>
            <person name="Malas T.B."/>
            <person name="Moussa E."/>
            <person name="Panigrahi A."/>
            <person name="Vermont S.J."/>
            <person name="Otto T.D."/>
            <person name="Wastling J."/>
            <person name="Pain A."/>
        </authorList>
    </citation>
    <scope>NUCLEOTIDE SEQUENCE</scope>
    <source>
        <strain evidence="7">Liverpool</strain>
    </source>
</reference>
<dbReference type="AlphaFoldDB" id="A0A0F7U3T4"/>
<feature type="compositionally biased region" description="Polar residues" evidence="6">
    <location>
        <begin position="171"/>
        <end position="190"/>
    </location>
</feature>
<dbReference type="InterPro" id="IPR002698">
    <property type="entry name" value="FTHF_cligase"/>
</dbReference>
<feature type="compositionally biased region" description="Low complexity" evidence="6">
    <location>
        <begin position="124"/>
        <end position="170"/>
    </location>
</feature>
<gene>
    <name evidence="7" type="ORF">BN1204_002980</name>
</gene>
<dbReference type="Pfam" id="PF01812">
    <property type="entry name" value="5-FTHF_cyc-lig"/>
    <property type="match status" value="1"/>
</dbReference>
<evidence type="ECO:0000256" key="2">
    <source>
        <dbReference type="ARBA" id="ARBA00022741"/>
    </source>
</evidence>
<evidence type="ECO:0000256" key="1">
    <source>
        <dbReference type="ARBA" id="ARBA00010638"/>
    </source>
</evidence>
<organism evidence="7">
    <name type="scientific">Neospora caninum (strain Liverpool)</name>
    <dbReference type="NCBI Taxonomy" id="572307"/>
    <lineage>
        <taxon>Eukaryota</taxon>
        <taxon>Sar</taxon>
        <taxon>Alveolata</taxon>
        <taxon>Apicomplexa</taxon>
        <taxon>Conoidasida</taxon>
        <taxon>Coccidia</taxon>
        <taxon>Eucoccidiorida</taxon>
        <taxon>Eimeriorina</taxon>
        <taxon>Sarcocystidae</taxon>
        <taxon>Neospora</taxon>
    </lineage>
</organism>
<keyword evidence="7" id="KW-0436">Ligase</keyword>
<dbReference type="NCBIfam" id="TIGR02727">
    <property type="entry name" value="MTHFS_bact"/>
    <property type="match status" value="1"/>
</dbReference>
<accession>A0A0F7U3T4</accession>
<dbReference type="GO" id="GO:0009396">
    <property type="term" value="P:folic acid-containing compound biosynthetic process"/>
    <property type="evidence" value="ECO:0007669"/>
    <property type="project" value="TreeGrafter"/>
</dbReference>
<dbReference type="InterPro" id="IPR024185">
    <property type="entry name" value="FTHF_cligase-like_sf"/>
</dbReference>
<dbReference type="GO" id="GO:0030272">
    <property type="term" value="F:5-formyltetrahydrofolate cyclo-ligase activity"/>
    <property type="evidence" value="ECO:0007669"/>
    <property type="project" value="UniProtKB-EC"/>
</dbReference>
<dbReference type="Gene3D" id="3.40.50.10420">
    <property type="entry name" value="NagB/RpiA/CoA transferase-like"/>
    <property type="match status" value="1"/>
</dbReference>
<dbReference type="GO" id="GO:0005524">
    <property type="term" value="F:ATP binding"/>
    <property type="evidence" value="ECO:0007669"/>
    <property type="project" value="UniProtKB-KW"/>
</dbReference>
<proteinExistence type="inferred from homology"/>
<evidence type="ECO:0000256" key="6">
    <source>
        <dbReference type="SAM" id="MobiDB-lite"/>
    </source>
</evidence>
<evidence type="ECO:0000256" key="3">
    <source>
        <dbReference type="ARBA" id="ARBA00022840"/>
    </source>
</evidence>
<feature type="compositionally biased region" description="Basic and acidic residues" evidence="6">
    <location>
        <begin position="193"/>
        <end position="206"/>
    </location>
</feature>
<keyword evidence="3" id="KW-0067">ATP-binding</keyword>
<dbReference type="EC" id="6.3.3.2" evidence="5"/>
<dbReference type="PANTHER" id="PTHR23407:SF1">
    <property type="entry name" value="5-FORMYLTETRAHYDROFOLATE CYCLO-LIGASE"/>
    <property type="match status" value="1"/>
</dbReference>
<keyword evidence="2" id="KW-0547">Nucleotide-binding</keyword>
<feature type="region of interest" description="Disordered" evidence="6">
    <location>
        <begin position="224"/>
        <end position="243"/>
    </location>
</feature>
<dbReference type="PANTHER" id="PTHR23407">
    <property type="entry name" value="ATPASE INHIBITOR/5-FORMYLTETRAHYDROFOLATE CYCLO-LIGASE"/>
    <property type="match status" value="1"/>
</dbReference>
<name>A0A0F7U3T4_NEOCL</name>
<dbReference type="SUPFAM" id="SSF100950">
    <property type="entry name" value="NagB/RpiA/CoA transferase-like"/>
    <property type="match status" value="1"/>
</dbReference>
<feature type="compositionally biased region" description="Acidic residues" evidence="6">
    <location>
        <begin position="226"/>
        <end position="239"/>
    </location>
</feature>
<feature type="region of interest" description="Disordered" evidence="6">
    <location>
        <begin position="382"/>
        <end position="412"/>
    </location>
</feature>
<feature type="region of interest" description="Disordered" evidence="6">
    <location>
        <begin position="112"/>
        <end position="209"/>
    </location>
</feature>
<comment type="similarity">
    <text evidence="1">Belongs to the 5-formyltetrahydrofolate cyclo-ligase family.</text>
</comment>
<evidence type="ECO:0000256" key="4">
    <source>
        <dbReference type="ARBA" id="ARBA00036539"/>
    </source>
</evidence>
<protein>
    <recommendedName>
        <fullName evidence="5">5-formyltetrahydrofolate cyclo-ligase</fullName>
        <ecNumber evidence="5">6.3.3.2</ecNumber>
    </recommendedName>
</protein>
<dbReference type="GO" id="GO:0035999">
    <property type="term" value="P:tetrahydrofolate interconversion"/>
    <property type="evidence" value="ECO:0007669"/>
    <property type="project" value="TreeGrafter"/>
</dbReference>
<dbReference type="EMBL" id="LN714475">
    <property type="protein sequence ID" value="CEL64399.1"/>
    <property type="molecule type" value="Genomic_DNA"/>
</dbReference>
<sequence>MSLGTAKTVLGASVTVREAKRALRQVLLARRNGLHRARLIAQGRTCFVPTRENENENARNTLQTHEAGRGLDACERSDQTTCVLSLCVNAREAADHGSDRRNEIARAEEAVLSSGFSGSRKGNEAPSPSSASETPLPSTATSSYPSSSPSSQSFSPSLSSSFSSSPSTSSFAQGVSSYAPSPPESHQTGTACRRPEAAPADRDAPARGRGSGCVLVGKCMQFTQEEKDEDREEDGAETDEERRQQMRSFFRDLLGAAYPQIVHSDGHLRAGVAPLVVGGYSPIGSEVDCTFLLSLAEALGHACALPCIEEKRAPLTFRQWFCGMPLAPGKFNIPAPSSDCRHPVVEPDVLLVPLLGFDRIGRRLGYGGGFYDRTLSDLRRRRGTHEKAARSQSKTDCFGPAGPVSDRLRTAEPLRRTTKASLPLVVCGIAFDCQEVDEIPAEGFDEPLDCVLTESDLRIFSPELAEKVA</sequence>
<comment type="catalytic activity">
    <reaction evidence="4">
        <text>(6S)-5-formyl-5,6,7,8-tetrahydrofolate + ATP = (6R)-5,10-methenyltetrahydrofolate + ADP + phosphate</text>
        <dbReference type="Rhea" id="RHEA:10488"/>
        <dbReference type="ChEBI" id="CHEBI:30616"/>
        <dbReference type="ChEBI" id="CHEBI:43474"/>
        <dbReference type="ChEBI" id="CHEBI:57455"/>
        <dbReference type="ChEBI" id="CHEBI:57457"/>
        <dbReference type="ChEBI" id="CHEBI:456216"/>
        <dbReference type="EC" id="6.3.3.2"/>
    </reaction>
</comment>
<dbReference type="InterPro" id="IPR037171">
    <property type="entry name" value="NagB/RpiA_transferase-like"/>
</dbReference>
<evidence type="ECO:0000256" key="5">
    <source>
        <dbReference type="ARBA" id="ARBA00038966"/>
    </source>
</evidence>